<evidence type="ECO:0000313" key="4">
    <source>
        <dbReference type="Proteomes" id="UP000000305"/>
    </source>
</evidence>
<keyword evidence="2" id="KW-0472">Membrane</keyword>
<dbReference type="Proteomes" id="UP000000305">
    <property type="component" value="Unassembled WGS sequence"/>
</dbReference>
<keyword evidence="4" id="KW-1185">Reference proteome</keyword>
<dbReference type="EMBL" id="GL732558">
    <property type="protein sequence ID" value="EFX78338.1"/>
    <property type="molecule type" value="Genomic_DNA"/>
</dbReference>
<protein>
    <submittedName>
        <fullName evidence="3">Uncharacterized protein</fullName>
    </submittedName>
</protein>
<evidence type="ECO:0000313" key="3">
    <source>
        <dbReference type="EMBL" id="EFX78338.1"/>
    </source>
</evidence>
<proteinExistence type="predicted"/>
<feature type="transmembrane region" description="Helical" evidence="2">
    <location>
        <begin position="35"/>
        <end position="56"/>
    </location>
</feature>
<evidence type="ECO:0000256" key="2">
    <source>
        <dbReference type="SAM" id="Phobius"/>
    </source>
</evidence>
<reference evidence="3 4" key="1">
    <citation type="journal article" date="2011" name="Science">
        <title>The ecoresponsive genome of Daphnia pulex.</title>
        <authorList>
            <person name="Colbourne J.K."/>
            <person name="Pfrender M.E."/>
            <person name="Gilbert D."/>
            <person name="Thomas W.K."/>
            <person name="Tucker A."/>
            <person name="Oakley T.H."/>
            <person name="Tokishita S."/>
            <person name="Aerts A."/>
            <person name="Arnold G.J."/>
            <person name="Basu M.K."/>
            <person name="Bauer D.J."/>
            <person name="Caceres C.E."/>
            <person name="Carmel L."/>
            <person name="Casola C."/>
            <person name="Choi J.H."/>
            <person name="Detter J.C."/>
            <person name="Dong Q."/>
            <person name="Dusheyko S."/>
            <person name="Eads B.D."/>
            <person name="Frohlich T."/>
            <person name="Geiler-Samerotte K.A."/>
            <person name="Gerlach D."/>
            <person name="Hatcher P."/>
            <person name="Jogdeo S."/>
            <person name="Krijgsveld J."/>
            <person name="Kriventseva E.V."/>
            <person name="Kultz D."/>
            <person name="Laforsch C."/>
            <person name="Lindquist E."/>
            <person name="Lopez J."/>
            <person name="Manak J.R."/>
            <person name="Muller J."/>
            <person name="Pangilinan J."/>
            <person name="Patwardhan R.P."/>
            <person name="Pitluck S."/>
            <person name="Pritham E.J."/>
            <person name="Rechtsteiner A."/>
            <person name="Rho M."/>
            <person name="Rogozin I.B."/>
            <person name="Sakarya O."/>
            <person name="Salamov A."/>
            <person name="Schaack S."/>
            <person name="Shapiro H."/>
            <person name="Shiga Y."/>
            <person name="Skalitzky C."/>
            <person name="Smith Z."/>
            <person name="Souvorov A."/>
            <person name="Sung W."/>
            <person name="Tang Z."/>
            <person name="Tsuchiya D."/>
            <person name="Tu H."/>
            <person name="Vos H."/>
            <person name="Wang M."/>
            <person name="Wolf Y.I."/>
            <person name="Yamagata H."/>
            <person name="Yamada T."/>
            <person name="Ye Y."/>
            <person name="Shaw J.R."/>
            <person name="Andrews J."/>
            <person name="Crease T.J."/>
            <person name="Tang H."/>
            <person name="Lucas S.M."/>
            <person name="Robertson H.M."/>
            <person name="Bork P."/>
            <person name="Koonin E.V."/>
            <person name="Zdobnov E.M."/>
            <person name="Grigoriev I.V."/>
            <person name="Lynch M."/>
            <person name="Boore J.L."/>
        </authorList>
    </citation>
    <scope>NUCLEOTIDE SEQUENCE [LARGE SCALE GENOMIC DNA]</scope>
</reference>
<dbReference type="AlphaFoldDB" id="E9GQH1"/>
<evidence type="ECO:0000256" key="1">
    <source>
        <dbReference type="SAM" id="MobiDB-lite"/>
    </source>
</evidence>
<feature type="compositionally biased region" description="Basic and acidic residues" evidence="1">
    <location>
        <begin position="176"/>
        <end position="185"/>
    </location>
</feature>
<dbReference type="InParanoid" id="E9GQH1"/>
<keyword evidence="2" id="KW-0812">Transmembrane</keyword>
<accession>E9GQH1</accession>
<keyword evidence="2" id="KW-1133">Transmembrane helix</keyword>
<dbReference type="HOGENOM" id="CLU_834875_0_0_1"/>
<sequence length="333" mass="37756">MSTFQILTVNYGKWMNKWHLPFDYWKSSSRKEMNASSFGCCCFGVVVVWGSCCLILSPDLVSPKMIGFDSRHMLLQLYPFSIDSPTSNQYWKSPKSVILRATEEEEDGIVVLTFNPLRERLEETTKNRHPAGTIQRLNCLLTESGFRPSSIGFRANELMKAEANDSSQPTKMHAGQKLDQENERHKTSDNFVPLEIDWLPRLKPKSSGSFWTPPMERRILPLPISWHYSHCCCAGGGDVFHPEKGTGSLNLFQSSATTRSHATPMKDYFLKPARGMELAWLLSVLIFDSLSTSLTGVGAVHWQQANNQRGSWVPSINVDWCSYIQDPDYPHSL</sequence>
<gene>
    <name evidence="3" type="ORF">DAPPUDRAFT_246429</name>
</gene>
<dbReference type="KEGG" id="dpx:DAPPUDRAFT_246429"/>
<name>E9GQH1_DAPPU</name>
<organism evidence="3 4">
    <name type="scientific">Daphnia pulex</name>
    <name type="common">Water flea</name>
    <dbReference type="NCBI Taxonomy" id="6669"/>
    <lineage>
        <taxon>Eukaryota</taxon>
        <taxon>Metazoa</taxon>
        <taxon>Ecdysozoa</taxon>
        <taxon>Arthropoda</taxon>
        <taxon>Crustacea</taxon>
        <taxon>Branchiopoda</taxon>
        <taxon>Diplostraca</taxon>
        <taxon>Cladocera</taxon>
        <taxon>Anomopoda</taxon>
        <taxon>Daphniidae</taxon>
        <taxon>Daphnia</taxon>
    </lineage>
</organism>
<feature type="region of interest" description="Disordered" evidence="1">
    <location>
        <begin position="162"/>
        <end position="185"/>
    </location>
</feature>